<dbReference type="AlphaFoldDB" id="A0AB39KW40"/>
<accession>A0AB39KW40</accession>
<proteinExistence type="predicted"/>
<keyword evidence="1" id="KW-1133">Transmembrane helix</keyword>
<reference evidence="3" key="1">
    <citation type="submission" date="2024-06" db="EMBL/GenBank/DDBJ databases">
        <title>Caulobacter inopinatus, sp. nov.</title>
        <authorList>
            <person name="Donachie S.P."/>
        </authorList>
    </citation>
    <scope>NUCLEOTIDE SEQUENCE</scope>
    <source>
        <strain evidence="3">73W</strain>
    </source>
</reference>
<dbReference type="GO" id="GO:0016020">
    <property type="term" value="C:membrane"/>
    <property type="evidence" value="ECO:0007669"/>
    <property type="project" value="TreeGrafter"/>
</dbReference>
<name>A0AB39KW40_9CAUL</name>
<dbReference type="CDD" id="cd03510">
    <property type="entry name" value="Rhizobitoxine-FADS-like"/>
    <property type="match status" value="1"/>
</dbReference>
<feature type="transmembrane region" description="Helical" evidence="1">
    <location>
        <begin position="174"/>
        <end position="199"/>
    </location>
</feature>
<keyword evidence="1" id="KW-0812">Transmembrane</keyword>
<feature type="transmembrane region" description="Helical" evidence="1">
    <location>
        <begin position="30"/>
        <end position="50"/>
    </location>
</feature>
<evidence type="ECO:0000259" key="2">
    <source>
        <dbReference type="Pfam" id="PF00487"/>
    </source>
</evidence>
<keyword evidence="1" id="KW-0472">Membrane</keyword>
<dbReference type="EMBL" id="CP158375">
    <property type="protein sequence ID" value="XDO97948.1"/>
    <property type="molecule type" value="Genomic_DNA"/>
</dbReference>
<gene>
    <name evidence="3" type="ORF">ABOZ73_05895</name>
</gene>
<dbReference type="RefSeq" id="WP_369061493.1">
    <property type="nucleotide sequence ID" value="NZ_CP158375.1"/>
</dbReference>
<evidence type="ECO:0000313" key="3">
    <source>
        <dbReference type="EMBL" id="XDO97948.1"/>
    </source>
</evidence>
<feature type="domain" description="Fatty acid desaturase" evidence="2">
    <location>
        <begin position="54"/>
        <end position="290"/>
    </location>
</feature>
<dbReference type="GO" id="GO:0016717">
    <property type="term" value="F:oxidoreductase activity, acting on paired donors, with oxidation of a pair of donors resulting in the reduction of molecular oxygen to two molecules of water"/>
    <property type="evidence" value="ECO:0007669"/>
    <property type="project" value="TreeGrafter"/>
</dbReference>
<dbReference type="PANTHER" id="PTHR19353:SF19">
    <property type="entry name" value="DELTA(5) FATTY ACID DESATURASE C-RELATED"/>
    <property type="match status" value="1"/>
</dbReference>
<dbReference type="InterPro" id="IPR012171">
    <property type="entry name" value="Fatty_acid_desaturase"/>
</dbReference>
<organism evidence="3">
    <name type="scientific">Caulobacter sp. 73W</name>
    <dbReference type="NCBI Taxonomy" id="3161137"/>
    <lineage>
        <taxon>Bacteria</taxon>
        <taxon>Pseudomonadati</taxon>
        <taxon>Pseudomonadota</taxon>
        <taxon>Alphaproteobacteria</taxon>
        <taxon>Caulobacterales</taxon>
        <taxon>Caulobacteraceae</taxon>
        <taxon>Caulobacter</taxon>
    </lineage>
</organism>
<dbReference type="EC" id="1.14.19.-" evidence="3"/>
<evidence type="ECO:0000256" key="1">
    <source>
        <dbReference type="SAM" id="Phobius"/>
    </source>
</evidence>
<keyword evidence="3" id="KW-0560">Oxidoreductase</keyword>
<sequence>MAAAARVNPKDFFTPEEWAPLSARSSWKGLALVAHAWIVIAAAGAMFVVWPNPLTFVLMVMITGTRQLGLAILMHDAAHGCLHRNLKVNDWVGQWLCAAPVGGNLVGYRTYHLTHHKFAQQAEDPDLVLSAPFPTTRASLRRKIVRDLTGQTFFKQRFGPLLARLKKREHGQPAGAIFATEAARSAVFLLWNLGLFAVLAATGYWWAYFVCWLLPLATWFPLVTRLRNIAEHALVAKDEADALRHARTTKANWIERALIAPYWVNFHGEHHMFMHLPCWSLPRANRVLEKKGVTQGMLTAPGYLTVLKAASAA</sequence>
<dbReference type="InterPro" id="IPR005804">
    <property type="entry name" value="FA_desaturase_dom"/>
</dbReference>
<protein>
    <submittedName>
        <fullName evidence="3">Fatty acid desaturase family protein</fullName>
        <ecNumber evidence="3">1.14.19.-</ecNumber>
    </submittedName>
</protein>
<dbReference type="Pfam" id="PF00487">
    <property type="entry name" value="FA_desaturase"/>
    <property type="match status" value="1"/>
</dbReference>
<dbReference type="GO" id="GO:0008610">
    <property type="term" value="P:lipid biosynthetic process"/>
    <property type="evidence" value="ECO:0007669"/>
    <property type="project" value="UniProtKB-ARBA"/>
</dbReference>
<dbReference type="PANTHER" id="PTHR19353">
    <property type="entry name" value="FATTY ACID DESATURASE 2"/>
    <property type="match status" value="1"/>
</dbReference>